<evidence type="ECO:0000259" key="1">
    <source>
        <dbReference type="PROSITE" id="PS50927"/>
    </source>
</evidence>
<dbReference type="PROSITE" id="PS50927">
    <property type="entry name" value="BULB_LECTIN"/>
    <property type="match status" value="1"/>
</dbReference>
<accession>D8S9Q7</accession>
<organism evidence="3">
    <name type="scientific">Selaginella moellendorffii</name>
    <name type="common">Spikemoss</name>
    <dbReference type="NCBI Taxonomy" id="88036"/>
    <lineage>
        <taxon>Eukaryota</taxon>
        <taxon>Viridiplantae</taxon>
        <taxon>Streptophyta</taxon>
        <taxon>Embryophyta</taxon>
        <taxon>Tracheophyta</taxon>
        <taxon>Lycopodiopsida</taxon>
        <taxon>Selaginellales</taxon>
        <taxon>Selaginellaceae</taxon>
        <taxon>Selaginella</taxon>
    </lineage>
</organism>
<reference evidence="2 3" key="1">
    <citation type="journal article" date="2011" name="Science">
        <title>The Selaginella genome identifies genetic changes associated with the evolution of vascular plants.</title>
        <authorList>
            <person name="Banks J.A."/>
            <person name="Nishiyama T."/>
            <person name="Hasebe M."/>
            <person name="Bowman J.L."/>
            <person name="Gribskov M."/>
            <person name="dePamphilis C."/>
            <person name="Albert V.A."/>
            <person name="Aono N."/>
            <person name="Aoyama T."/>
            <person name="Ambrose B.A."/>
            <person name="Ashton N.W."/>
            <person name="Axtell M.J."/>
            <person name="Barker E."/>
            <person name="Barker M.S."/>
            <person name="Bennetzen J.L."/>
            <person name="Bonawitz N.D."/>
            <person name="Chapple C."/>
            <person name="Cheng C."/>
            <person name="Correa L.G."/>
            <person name="Dacre M."/>
            <person name="DeBarry J."/>
            <person name="Dreyer I."/>
            <person name="Elias M."/>
            <person name="Engstrom E.M."/>
            <person name="Estelle M."/>
            <person name="Feng L."/>
            <person name="Finet C."/>
            <person name="Floyd S.K."/>
            <person name="Frommer W.B."/>
            <person name="Fujita T."/>
            <person name="Gramzow L."/>
            <person name="Gutensohn M."/>
            <person name="Harholt J."/>
            <person name="Hattori M."/>
            <person name="Heyl A."/>
            <person name="Hirai T."/>
            <person name="Hiwatashi Y."/>
            <person name="Ishikawa M."/>
            <person name="Iwata M."/>
            <person name="Karol K.G."/>
            <person name="Koehler B."/>
            <person name="Kolukisaoglu U."/>
            <person name="Kubo M."/>
            <person name="Kurata T."/>
            <person name="Lalonde S."/>
            <person name="Li K."/>
            <person name="Li Y."/>
            <person name="Litt A."/>
            <person name="Lyons E."/>
            <person name="Manning G."/>
            <person name="Maruyama T."/>
            <person name="Michael T.P."/>
            <person name="Mikami K."/>
            <person name="Miyazaki S."/>
            <person name="Morinaga S."/>
            <person name="Murata T."/>
            <person name="Mueller-Roeber B."/>
            <person name="Nelson D.R."/>
            <person name="Obara M."/>
            <person name="Oguri Y."/>
            <person name="Olmstead R.G."/>
            <person name="Onodera N."/>
            <person name="Petersen B.L."/>
            <person name="Pils B."/>
            <person name="Prigge M."/>
            <person name="Rensing S.A."/>
            <person name="Riano-Pachon D.M."/>
            <person name="Roberts A.W."/>
            <person name="Sato Y."/>
            <person name="Scheller H.V."/>
            <person name="Schulz B."/>
            <person name="Schulz C."/>
            <person name="Shakirov E.V."/>
            <person name="Shibagaki N."/>
            <person name="Shinohara N."/>
            <person name="Shippen D.E."/>
            <person name="Soerensen I."/>
            <person name="Sotooka R."/>
            <person name="Sugimoto N."/>
            <person name="Sugita M."/>
            <person name="Sumikawa N."/>
            <person name="Tanurdzic M."/>
            <person name="Theissen G."/>
            <person name="Ulvskov P."/>
            <person name="Wakazuki S."/>
            <person name="Weng J.K."/>
            <person name="Willats W.W."/>
            <person name="Wipf D."/>
            <person name="Wolf P.G."/>
            <person name="Yang L."/>
            <person name="Zimmer A.D."/>
            <person name="Zhu Q."/>
            <person name="Mitros T."/>
            <person name="Hellsten U."/>
            <person name="Loque D."/>
            <person name="Otillar R."/>
            <person name="Salamov A."/>
            <person name="Schmutz J."/>
            <person name="Shapiro H."/>
            <person name="Lindquist E."/>
            <person name="Lucas S."/>
            <person name="Rokhsar D."/>
            <person name="Grigoriev I.V."/>
        </authorList>
    </citation>
    <scope>NUCLEOTIDE SEQUENCE [LARGE SCALE GENOMIC DNA]</scope>
</reference>
<evidence type="ECO:0000313" key="3">
    <source>
        <dbReference type="Proteomes" id="UP000001514"/>
    </source>
</evidence>
<dbReference type="HOGENOM" id="CLU_164480_1_0_1"/>
<proteinExistence type="predicted"/>
<evidence type="ECO:0000313" key="2">
    <source>
        <dbReference type="EMBL" id="EFJ19002.1"/>
    </source>
</evidence>
<keyword evidence="3" id="KW-1185">Reference proteome</keyword>
<protein>
    <recommendedName>
        <fullName evidence="1">Bulb-type lectin domain-containing protein</fullName>
    </recommendedName>
</protein>
<dbReference type="InterPro" id="IPR001480">
    <property type="entry name" value="Bulb-type_lectin_dom"/>
</dbReference>
<sequence>GSTLAPGEFLSAKEFTAIMQFDCNFVLYNKREINWASNTINKGKSCYLHFQLDGNLVIKDISNTPIWALNLYCQPQPHCIVNAKLILEGYGNLVLYG</sequence>
<dbReference type="SMART" id="SM00108">
    <property type="entry name" value="B_lectin"/>
    <property type="match status" value="1"/>
</dbReference>
<dbReference type="Proteomes" id="UP000001514">
    <property type="component" value="Unassembled WGS sequence"/>
</dbReference>
<dbReference type="KEGG" id="smo:SELMODRAFT_18084"/>
<dbReference type="SUPFAM" id="SSF51110">
    <property type="entry name" value="alpha-D-mannose-specific plant lectins"/>
    <property type="match status" value="1"/>
</dbReference>
<feature type="non-terminal residue" evidence="2">
    <location>
        <position position="1"/>
    </location>
</feature>
<dbReference type="Gramene" id="EFJ19002">
    <property type="protein sequence ID" value="EFJ19002"/>
    <property type="gene ID" value="SELMODRAFT_18084"/>
</dbReference>
<gene>
    <name evidence="2" type="ORF">SELMODRAFT_18084</name>
</gene>
<dbReference type="Gene3D" id="2.90.10.10">
    <property type="entry name" value="Bulb-type lectin domain"/>
    <property type="match status" value="1"/>
</dbReference>
<name>D8S9Q7_SELML</name>
<dbReference type="EMBL" id="GL377608">
    <property type="protein sequence ID" value="EFJ19002.1"/>
    <property type="molecule type" value="Genomic_DNA"/>
</dbReference>
<feature type="non-terminal residue" evidence="2">
    <location>
        <position position="97"/>
    </location>
</feature>
<dbReference type="InterPro" id="IPR036426">
    <property type="entry name" value="Bulb-type_lectin_dom_sf"/>
</dbReference>
<feature type="domain" description="Bulb-type lectin" evidence="1">
    <location>
        <begin position="1"/>
        <end position="97"/>
    </location>
</feature>
<dbReference type="AlphaFoldDB" id="D8S9Q7"/>
<dbReference type="InParanoid" id="D8S9Q7"/>